<dbReference type="PANTHER" id="PTHR20905:SF32">
    <property type="entry name" value="ARYLALKYLAMINE N-ACETYLTRANSFERASE-LIKE 7, ISOFORM A"/>
    <property type="match status" value="1"/>
</dbReference>
<dbReference type="PANTHER" id="PTHR20905">
    <property type="entry name" value="N-ACETYLTRANSFERASE-RELATED"/>
    <property type="match status" value="1"/>
</dbReference>
<organism evidence="2 3">
    <name type="scientific">Cloeon dipterum</name>
    <dbReference type="NCBI Taxonomy" id="197152"/>
    <lineage>
        <taxon>Eukaryota</taxon>
        <taxon>Metazoa</taxon>
        <taxon>Ecdysozoa</taxon>
        <taxon>Arthropoda</taxon>
        <taxon>Hexapoda</taxon>
        <taxon>Insecta</taxon>
        <taxon>Pterygota</taxon>
        <taxon>Palaeoptera</taxon>
        <taxon>Ephemeroptera</taxon>
        <taxon>Pisciforma</taxon>
        <taxon>Baetidae</taxon>
        <taxon>Cloeon</taxon>
    </lineage>
</organism>
<comment type="caution">
    <text evidence="2">The sequence shown here is derived from an EMBL/GenBank/DDBJ whole genome shotgun (WGS) entry which is preliminary data.</text>
</comment>
<dbReference type="Gene3D" id="3.40.630.30">
    <property type="match status" value="1"/>
</dbReference>
<keyword evidence="3" id="KW-1185">Reference proteome</keyword>
<reference evidence="2 3" key="1">
    <citation type="submission" date="2020-04" db="EMBL/GenBank/DDBJ databases">
        <authorList>
            <person name="Alioto T."/>
            <person name="Alioto T."/>
            <person name="Gomez Garrido J."/>
        </authorList>
    </citation>
    <scope>NUCLEOTIDE SEQUENCE [LARGE SCALE GENOMIC DNA]</scope>
</reference>
<dbReference type="CDD" id="cd04301">
    <property type="entry name" value="NAT_SF"/>
    <property type="match status" value="1"/>
</dbReference>
<dbReference type="Proteomes" id="UP000494165">
    <property type="component" value="Unassembled WGS sequence"/>
</dbReference>
<evidence type="ECO:0000259" key="1">
    <source>
        <dbReference type="Pfam" id="PF00583"/>
    </source>
</evidence>
<dbReference type="GO" id="GO:0008080">
    <property type="term" value="F:N-acetyltransferase activity"/>
    <property type="evidence" value="ECO:0007669"/>
    <property type="project" value="TreeGrafter"/>
</dbReference>
<proteinExistence type="predicted"/>
<dbReference type="OrthoDB" id="8184310at2759"/>
<dbReference type="EMBL" id="CADEPI010000098">
    <property type="protein sequence ID" value="CAB3374398.1"/>
    <property type="molecule type" value="Genomic_DNA"/>
</dbReference>
<evidence type="ECO:0000313" key="2">
    <source>
        <dbReference type="EMBL" id="CAB3374398.1"/>
    </source>
</evidence>
<evidence type="ECO:0000313" key="3">
    <source>
        <dbReference type="Proteomes" id="UP000494165"/>
    </source>
</evidence>
<dbReference type="InterPro" id="IPR000182">
    <property type="entry name" value="GNAT_dom"/>
</dbReference>
<dbReference type="InterPro" id="IPR016181">
    <property type="entry name" value="Acyl_CoA_acyltransferase"/>
</dbReference>
<gene>
    <name evidence="2" type="ORF">CLODIP_2_CD16346</name>
</gene>
<dbReference type="AlphaFoldDB" id="A0A8S1CUN2"/>
<name>A0A8S1CUN2_9INSE</name>
<protein>
    <recommendedName>
        <fullName evidence="1">N-acetyltransferase domain-containing protein</fullName>
    </recommendedName>
</protein>
<dbReference type="SUPFAM" id="SSF55729">
    <property type="entry name" value="Acyl-CoA N-acyltransferases (Nat)"/>
    <property type="match status" value="1"/>
</dbReference>
<dbReference type="Pfam" id="PF00583">
    <property type="entry name" value="Acetyltransf_1"/>
    <property type="match status" value="1"/>
</dbReference>
<accession>A0A8S1CUN2</accession>
<feature type="domain" description="N-acetyltransferase" evidence="1">
    <location>
        <begin position="169"/>
        <end position="202"/>
    </location>
</feature>
<sequence>MGVDVSKIELPEKKWKRPEQFSKPQIWLEKDGIVVRDITPDLQPFVLEHMGTVYLRDEPMNQSMDTIDDPATVQEQLAIWQATTYRDGISIVALEKGTPGSNMDLVSKENPPVIVGVSHLFVSSKGDPVPPGNVSDKIQSDKVLKIFKTFKEINKVANVFESYGVDLYIEGAGLSVSPEWRGKGIGQLLMQARYTLSRAMGIPMTRTIFTAVQSQKVALKGGFEELGHILYTDLKEEDGQLRFPNMPPHQTKISLMARRIEYL</sequence>